<name>A0A816JZC4_BRANA</name>
<feature type="domain" description="BHLH" evidence="5">
    <location>
        <begin position="33"/>
        <end position="84"/>
    </location>
</feature>
<dbReference type="PANTHER" id="PTHR33124:SF92">
    <property type="entry name" value="GENOME ASSEMBLY, CHROMOSOME: A04"/>
    <property type="match status" value="1"/>
</dbReference>
<accession>A0A816JZC4</accession>
<sequence length="104" mass="12017">MGATLEGQKKESIWDLMRRQGARRALVKKIMMIRPKKSLEATRRPSRAIRRRVKTLKELIPHPKSSSEGLDELFRQTADYILALERKVIVIQTMVQALTETDCV</sequence>
<dbReference type="PROSITE" id="PS50888">
    <property type="entry name" value="BHLH"/>
    <property type="match status" value="1"/>
</dbReference>
<keyword evidence="3" id="KW-0804">Transcription</keyword>
<reference evidence="6" key="1">
    <citation type="submission" date="2021-01" db="EMBL/GenBank/DDBJ databases">
        <authorList>
            <consortium name="Genoscope - CEA"/>
            <person name="William W."/>
        </authorList>
    </citation>
    <scope>NUCLEOTIDE SEQUENCE</scope>
</reference>
<evidence type="ECO:0000256" key="4">
    <source>
        <dbReference type="ARBA" id="ARBA00023242"/>
    </source>
</evidence>
<keyword evidence="4" id="KW-0539">Nucleus</keyword>
<gene>
    <name evidence="6" type="ORF">DARMORV10_C04P72660.1</name>
</gene>
<dbReference type="GO" id="GO:0006355">
    <property type="term" value="P:regulation of DNA-templated transcription"/>
    <property type="evidence" value="ECO:0007669"/>
    <property type="project" value="InterPro"/>
</dbReference>
<dbReference type="InterPro" id="IPR044660">
    <property type="entry name" value="IBH1-like"/>
</dbReference>
<evidence type="ECO:0000313" key="6">
    <source>
        <dbReference type="EMBL" id="CAF1874392.1"/>
    </source>
</evidence>
<evidence type="ECO:0000256" key="3">
    <source>
        <dbReference type="ARBA" id="ARBA00023163"/>
    </source>
</evidence>
<dbReference type="EMBL" id="HG994368">
    <property type="protein sequence ID" value="CAF1874392.1"/>
    <property type="molecule type" value="Genomic_DNA"/>
</dbReference>
<dbReference type="PANTHER" id="PTHR33124">
    <property type="entry name" value="TRANSCRIPTION FACTOR IBH1-LIKE 1"/>
    <property type="match status" value="1"/>
</dbReference>
<dbReference type="InterPro" id="IPR011598">
    <property type="entry name" value="bHLH_dom"/>
</dbReference>
<evidence type="ECO:0000256" key="1">
    <source>
        <dbReference type="ARBA" id="ARBA00004123"/>
    </source>
</evidence>
<dbReference type="GO" id="GO:0005634">
    <property type="term" value="C:nucleus"/>
    <property type="evidence" value="ECO:0007669"/>
    <property type="project" value="UniProtKB-SubCell"/>
</dbReference>
<proteinExistence type="predicted"/>
<evidence type="ECO:0000259" key="5">
    <source>
        <dbReference type="PROSITE" id="PS50888"/>
    </source>
</evidence>
<protein>
    <submittedName>
        <fullName evidence="6">(rape) hypothetical protein</fullName>
    </submittedName>
</protein>
<comment type="subcellular location">
    <subcellularLocation>
        <location evidence="1">Nucleus</location>
    </subcellularLocation>
</comment>
<dbReference type="AlphaFoldDB" id="A0A816JZC4"/>
<keyword evidence="2" id="KW-0805">Transcription regulation</keyword>
<dbReference type="Proteomes" id="UP001295469">
    <property type="component" value="Chromosome C04"/>
</dbReference>
<organism evidence="6">
    <name type="scientific">Brassica napus</name>
    <name type="common">Rape</name>
    <dbReference type="NCBI Taxonomy" id="3708"/>
    <lineage>
        <taxon>Eukaryota</taxon>
        <taxon>Viridiplantae</taxon>
        <taxon>Streptophyta</taxon>
        <taxon>Embryophyta</taxon>
        <taxon>Tracheophyta</taxon>
        <taxon>Spermatophyta</taxon>
        <taxon>Magnoliopsida</taxon>
        <taxon>eudicotyledons</taxon>
        <taxon>Gunneridae</taxon>
        <taxon>Pentapetalae</taxon>
        <taxon>rosids</taxon>
        <taxon>malvids</taxon>
        <taxon>Brassicales</taxon>
        <taxon>Brassicaceae</taxon>
        <taxon>Brassiceae</taxon>
        <taxon>Brassica</taxon>
    </lineage>
</organism>
<dbReference type="GO" id="GO:0046983">
    <property type="term" value="F:protein dimerization activity"/>
    <property type="evidence" value="ECO:0007669"/>
    <property type="project" value="InterPro"/>
</dbReference>
<evidence type="ECO:0000256" key="2">
    <source>
        <dbReference type="ARBA" id="ARBA00023015"/>
    </source>
</evidence>